<dbReference type="HAMAP" id="MF_00033">
    <property type="entry name" value="MurG"/>
    <property type="match status" value="1"/>
</dbReference>
<comment type="caution">
    <text evidence="13">The sequence shown here is derived from an EMBL/GenBank/DDBJ whole genome shotgun (WGS) entry which is preliminary data.</text>
</comment>
<evidence type="ECO:0000313" key="13">
    <source>
        <dbReference type="EMBL" id="KAG0587030.1"/>
    </source>
</evidence>
<evidence type="ECO:0000256" key="4">
    <source>
        <dbReference type="ARBA" id="ARBA00022679"/>
    </source>
</evidence>
<organism evidence="13 14">
    <name type="scientific">Ceratodon purpureus</name>
    <name type="common">Fire moss</name>
    <name type="synonym">Dicranum purpureum</name>
    <dbReference type="NCBI Taxonomy" id="3225"/>
    <lineage>
        <taxon>Eukaryota</taxon>
        <taxon>Viridiplantae</taxon>
        <taxon>Streptophyta</taxon>
        <taxon>Embryophyta</taxon>
        <taxon>Bryophyta</taxon>
        <taxon>Bryophytina</taxon>
        <taxon>Bryopsida</taxon>
        <taxon>Dicranidae</taxon>
        <taxon>Pseudoditrichales</taxon>
        <taxon>Ditrichaceae</taxon>
        <taxon>Ceratodon</taxon>
    </lineage>
</organism>
<evidence type="ECO:0000259" key="11">
    <source>
        <dbReference type="Pfam" id="PF03033"/>
    </source>
</evidence>
<dbReference type="InterPro" id="IPR006009">
    <property type="entry name" value="GlcNAc_MurG"/>
</dbReference>
<evidence type="ECO:0000256" key="8">
    <source>
        <dbReference type="ARBA" id="ARBA00023306"/>
    </source>
</evidence>
<protein>
    <recommendedName>
        <fullName evidence="15">Undecaprenyldiphospho-muramoylpentapeptide beta-N-acetylglucosaminyltransferase</fullName>
    </recommendedName>
</protein>
<dbReference type="Pfam" id="PF04101">
    <property type="entry name" value="Glyco_tran_28_C"/>
    <property type="match status" value="1"/>
</dbReference>
<keyword evidence="7 10" id="KW-0472">Membrane</keyword>
<keyword evidence="10" id="KW-0812">Transmembrane</keyword>
<evidence type="ECO:0000256" key="6">
    <source>
        <dbReference type="ARBA" id="ARBA00022984"/>
    </source>
</evidence>
<dbReference type="SUPFAM" id="SSF53756">
    <property type="entry name" value="UDP-Glycosyltransferase/glycogen phosphorylase"/>
    <property type="match status" value="1"/>
</dbReference>
<evidence type="ECO:0000256" key="2">
    <source>
        <dbReference type="ARBA" id="ARBA00022618"/>
    </source>
</evidence>
<gene>
    <name evidence="13" type="ORF">KC19_2G135300</name>
</gene>
<dbReference type="Proteomes" id="UP000822688">
    <property type="component" value="Chromosome 2"/>
</dbReference>
<feature type="transmembrane region" description="Helical" evidence="10">
    <location>
        <begin position="170"/>
        <end position="196"/>
    </location>
</feature>
<dbReference type="GO" id="GO:0071555">
    <property type="term" value="P:cell wall organization"/>
    <property type="evidence" value="ECO:0007669"/>
    <property type="project" value="UniProtKB-KW"/>
</dbReference>
<dbReference type="GO" id="GO:0008360">
    <property type="term" value="P:regulation of cell shape"/>
    <property type="evidence" value="ECO:0007669"/>
    <property type="project" value="UniProtKB-KW"/>
</dbReference>
<feature type="transmembrane region" description="Helical" evidence="10">
    <location>
        <begin position="208"/>
        <end position="227"/>
    </location>
</feature>
<keyword evidence="1" id="KW-1003">Cell membrane</keyword>
<feature type="domain" description="Glycosyl transferase family 28 C-terminal" evidence="12">
    <location>
        <begin position="270"/>
        <end position="435"/>
    </location>
</feature>
<evidence type="ECO:0000256" key="1">
    <source>
        <dbReference type="ARBA" id="ARBA00022475"/>
    </source>
</evidence>
<keyword evidence="8" id="KW-0131">Cell cycle</keyword>
<reference evidence="13" key="1">
    <citation type="submission" date="2020-06" db="EMBL/GenBank/DDBJ databases">
        <title>WGS assembly of Ceratodon purpureus strain R40.</title>
        <authorList>
            <person name="Carey S.B."/>
            <person name="Jenkins J."/>
            <person name="Shu S."/>
            <person name="Lovell J.T."/>
            <person name="Sreedasyam A."/>
            <person name="Maumus F."/>
            <person name="Tiley G.P."/>
            <person name="Fernandez-Pozo N."/>
            <person name="Barry K."/>
            <person name="Chen C."/>
            <person name="Wang M."/>
            <person name="Lipzen A."/>
            <person name="Daum C."/>
            <person name="Saski C.A."/>
            <person name="Payton A.C."/>
            <person name="Mcbreen J.C."/>
            <person name="Conrad R.E."/>
            <person name="Kollar L.M."/>
            <person name="Olsson S."/>
            <person name="Huttunen S."/>
            <person name="Landis J.B."/>
            <person name="Wickett N.J."/>
            <person name="Johnson M.G."/>
            <person name="Rensing S.A."/>
            <person name="Grimwood J."/>
            <person name="Schmutz J."/>
            <person name="Mcdaniel S.F."/>
        </authorList>
    </citation>
    <scope>NUCLEOTIDE SEQUENCE</scope>
    <source>
        <strain evidence="13">R40</strain>
    </source>
</reference>
<keyword evidence="4" id="KW-0808">Transferase</keyword>
<name>A0A8T0ITJ1_CERPU</name>
<evidence type="ECO:0000313" key="14">
    <source>
        <dbReference type="Proteomes" id="UP000822688"/>
    </source>
</evidence>
<dbReference type="AlphaFoldDB" id="A0A8T0ITJ1"/>
<keyword evidence="6" id="KW-0573">Peptidoglycan synthesis</keyword>
<dbReference type="PANTHER" id="PTHR21015:SF22">
    <property type="entry name" value="GLYCOSYLTRANSFERASE"/>
    <property type="match status" value="1"/>
</dbReference>
<dbReference type="CDD" id="cd03785">
    <property type="entry name" value="GT28_MurG"/>
    <property type="match status" value="1"/>
</dbReference>
<keyword evidence="10" id="KW-1133">Transmembrane helix</keyword>
<sequence length="444" mass="47624">MAMSWSSCCSLRIFAECGILECSPLHLSFSFGVKKNRSMCISTSRPVMPRNIASKRIGGICAAVGNGKEAVRAGPRILFAAGGTGGHVYPALAIADEVVKLNPAAEIEFVGTRERMEWAAVPKAGYAISPIPAVAIRRPFWNLANVLLPMRLLLCLWVSWRIVRKFRPDVVVGTGGYVAGPLCLMAALSGVTVAIQEQNAYAGVSNRILGRMAKVVFVAFAAATAYFPKKKCVLIGNPTRRVLQQPIDRVSALRTFFDATELNVDGLEEVIVVMGGSLGARLINEAVAGIAISLLKQNPRRYIIWQTGDINYDSTLRRVGTHPRLALLPYVDAMEMMYASADVVVARAGAITCSELLVTATPAILIPATSVAEDHQMKNARAMAEAGAATILPERDLSADSLATAILRILGDDVVQKKMQNAALEMAAPDAAKQLAEYVLSLTT</sequence>
<proteinExistence type="inferred from homology"/>
<evidence type="ECO:0000256" key="9">
    <source>
        <dbReference type="ARBA" id="ARBA00023316"/>
    </source>
</evidence>
<dbReference type="GO" id="GO:0005975">
    <property type="term" value="P:carbohydrate metabolic process"/>
    <property type="evidence" value="ECO:0007669"/>
    <property type="project" value="InterPro"/>
</dbReference>
<keyword evidence="2" id="KW-0132">Cell division</keyword>
<dbReference type="GO" id="GO:0051301">
    <property type="term" value="P:cell division"/>
    <property type="evidence" value="ECO:0007669"/>
    <property type="project" value="UniProtKB-KW"/>
</dbReference>
<evidence type="ECO:0000256" key="5">
    <source>
        <dbReference type="ARBA" id="ARBA00022960"/>
    </source>
</evidence>
<feature type="domain" description="Glycosyltransferase family 28 N-terminal" evidence="11">
    <location>
        <begin position="77"/>
        <end position="217"/>
    </location>
</feature>
<keyword evidence="14" id="KW-1185">Reference proteome</keyword>
<dbReference type="Gene3D" id="3.40.50.2000">
    <property type="entry name" value="Glycogen Phosphorylase B"/>
    <property type="match status" value="2"/>
</dbReference>
<dbReference type="GO" id="GO:0050511">
    <property type="term" value="F:undecaprenyldiphospho-muramoylpentapeptide beta-N-acetylglucosaminyltransferase activity"/>
    <property type="evidence" value="ECO:0007669"/>
    <property type="project" value="InterPro"/>
</dbReference>
<evidence type="ECO:0008006" key="15">
    <source>
        <dbReference type="Google" id="ProtNLM"/>
    </source>
</evidence>
<dbReference type="InterPro" id="IPR004276">
    <property type="entry name" value="GlycoTrans_28_N"/>
</dbReference>
<dbReference type="Pfam" id="PF03033">
    <property type="entry name" value="Glyco_transf_28"/>
    <property type="match status" value="1"/>
</dbReference>
<evidence type="ECO:0000256" key="7">
    <source>
        <dbReference type="ARBA" id="ARBA00023136"/>
    </source>
</evidence>
<evidence type="ECO:0000259" key="12">
    <source>
        <dbReference type="Pfam" id="PF04101"/>
    </source>
</evidence>
<evidence type="ECO:0000256" key="3">
    <source>
        <dbReference type="ARBA" id="ARBA00022676"/>
    </source>
</evidence>
<feature type="transmembrane region" description="Helical" evidence="10">
    <location>
        <begin position="140"/>
        <end position="158"/>
    </location>
</feature>
<keyword evidence="9" id="KW-0961">Cell wall biogenesis/degradation</keyword>
<accession>A0A8T0ITJ1</accession>
<keyword evidence="5" id="KW-0133">Cell shape</keyword>
<keyword evidence="3" id="KW-0328">Glycosyltransferase</keyword>
<dbReference type="InterPro" id="IPR007235">
    <property type="entry name" value="Glyco_trans_28_C"/>
</dbReference>
<dbReference type="NCBIfam" id="TIGR01133">
    <property type="entry name" value="murG"/>
    <property type="match status" value="1"/>
</dbReference>
<dbReference type="EMBL" id="CM026422">
    <property type="protein sequence ID" value="KAG0587030.1"/>
    <property type="molecule type" value="Genomic_DNA"/>
</dbReference>
<dbReference type="PANTHER" id="PTHR21015">
    <property type="entry name" value="UDP-N-ACETYLGLUCOSAMINE--N-ACETYLMURAMYL-(PENTAPEPTIDE) PYROPHOSPHORYL-UNDECAPRENOL N-ACETYLGLUCOSAMINE TRANSFERASE 1"/>
    <property type="match status" value="1"/>
</dbReference>
<evidence type="ECO:0000256" key="10">
    <source>
        <dbReference type="SAM" id="Phobius"/>
    </source>
</evidence>